<evidence type="ECO:0000256" key="9">
    <source>
        <dbReference type="ARBA" id="ARBA00023239"/>
    </source>
</evidence>
<sequence>MSALELSFTRRFSMGHRLIAGSSERCAIPHGHNEFVTVTLQARTPSRLDGARNMVVPFAEAKARWHDFIDTRLDHAFQISSSDPLLGWFLANEPARVDRIVVTPGDPTTELMAALLYAKLKAFLRAEGDVLCCTSLTLEETPTNTVRLTGAPDPFLPLMEGEATDYWWHRADPTISDVRAAL</sequence>
<comment type="catalytic activity">
    <reaction evidence="11">
        <text>7,8-dihydroneopterin 3'-triphosphate + H2O = 6-carboxy-5,6,7,8-tetrahydropterin + triphosphate + acetaldehyde + 2 H(+)</text>
        <dbReference type="Rhea" id="RHEA:27966"/>
        <dbReference type="ChEBI" id="CHEBI:15343"/>
        <dbReference type="ChEBI" id="CHEBI:15377"/>
        <dbReference type="ChEBI" id="CHEBI:15378"/>
        <dbReference type="ChEBI" id="CHEBI:18036"/>
        <dbReference type="ChEBI" id="CHEBI:58462"/>
        <dbReference type="ChEBI" id="CHEBI:61032"/>
        <dbReference type="EC" id="4.1.2.50"/>
    </reaction>
</comment>
<comment type="function">
    <text evidence="2">Catalyzes the conversion of 7,8-dihydroneopterin triphosphate (H2NTP) to 6-carboxy-5,6,7,8-tetrahydropterin (CPH4) and acetaldehyde.</text>
</comment>
<evidence type="ECO:0000256" key="6">
    <source>
        <dbReference type="ARBA" id="ARBA00018141"/>
    </source>
</evidence>
<dbReference type="RefSeq" id="WP_188425608.1">
    <property type="nucleotide sequence ID" value="NZ_BMCH01000002.1"/>
</dbReference>
<keyword evidence="13" id="KW-1185">Reference proteome</keyword>
<evidence type="ECO:0000256" key="5">
    <source>
        <dbReference type="ARBA" id="ARBA00012982"/>
    </source>
</evidence>
<name>A0ABQ1LMP1_9PROT</name>
<evidence type="ECO:0000256" key="7">
    <source>
        <dbReference type="ARBA" id="ARBA00022723"/>
    </source>
</evidence>
<evidence type="ECO:0000256" key="2">
    <source>
        <dbReference type="ARBA" id="ARBA00002285"/>
    </source>
</evidence>
<protein>
    <recommendedName>
        <fullName evidence="6">6-carboxy-5,6,7,8-tetrahydropterin synthase</fullName>
        <ecNumber evidence="5">4.1.2.50</ecNumber>
    </recommendedName>
    <alternativeName>
        <fullName evidence="10">Queuosine biosynthesis protein QueD</fullName>
    </alternativeName>
</protein>
<keyword evidence="7" id="KW-0479">Metal-binding</keyword>
<comment type="similarity">
    <text evidence="4">Belongs to the PTPS family. QueD subfamily.</text>
</comment>
<accession>A0ABQ1LMP1</accession>
<evidence type="ECO:0000256" key="4">
    <source>
        <dbReference type="ARBA" id="ARBA00008900"/>
    </source>
</evidence>
<dbReference type="EMBL" id="BMCH01000002">
    <property type="protein sequence ID" value="GGC25926.1"/>
    <property type="molecule type" value="Genomic_DNA"/>
</dbReference>
<dbReference type="PANTHER" id="PTHR12589">
    <property type="entry name" value="PYRUVOYL TETRAHYDROBIOPTERIN SYNTHASE"/>
    <property type="match status" value="1"/>
</dbReference>
<evidence type="ECO:0000256" key="10">
    <source>
        <dbReference type="ARBA" id="ARBA00031449"/>
    </source>
</evidence>
<evidence type="ECO:0000313" key="12">
    <source>
        <dbReference type="EMBL" id="GGC25926.1"/>
    </source>
</evidence>
<evidence type="ECO:0000256" key="8">
    <source>
        <dbReference type="ARBA" id="ARBA00022833"/>
    </source>
</evidence>
<evidence type="ECO:0000313" key="13">
    <source>
        <dbReference type="Proteomes" id="UP000637769"/>
    </source>
</evidence>
<evidence type="ECO:0000256" key="1">
    <source>
        <dbReference type="ARBA" id="ARBA00001947"/>
    </source>
</evidence>
<evidence type="ECO:0000256" key="11">
    <source>
        <dbReference type="ARBA" id="ARBA00048807"/>
    </source>
</evidence>
<reference evidence="13" key="1">
    <citation type="journal article" date="2019" name="Int. J. Syst. Evol. Microbiol.">
        <title>The Global Catalogue of Microorganisms (GCM) 10K type strain sequencing project: providing services to taxonomists for standard genome sequencing and annotation.</title>
        <authorList>
            <consortium name="The Broad Institute Genomics Platform"/>
            <consortium name="The Broad Institute Genome Sequencing Center for Infectious Disease"/>
            <person name="Wu L."/>
            <person name="Ma J."/>
        </authorList>
    </citation>
    <scope>NUCLEOTIDE SEQUENCE [LARGE SCALE GENOMIC DNA]</scope>
    <source>
        <strain evidence="13">CCM 7132</strain>
    </source>
</reference>
<dbReference type="Pfam" id="PF01242">
    <property type="entry name" value="PTPS"/>
    <property type="match status" value="1"/>
</dbReference>
<gene>
    <name evidence="12" type="ORF">GCM10007207_09120</name>
</gene>
<dbReference type="InterPro" id="IPR038418">
    <property type="entry name" value="6-PTP_synth/QueD_sf"/>
</dbReference>
<dbReference type="Proteomes" id="UP000637769">
    <property type="component" value="Unassembled WGS sequence"/>
</dbReference>
<keyword evidence="8" id="KW-0862">Zinc</keyword>
<comment type="caution">
    <text evidence="12">The sequence shown here is derived from an EMBL/GenBank/DDBJ whole genome shotgun (WGS) entry which is preliminary data.</text>
</comment>
<proteinExistence type="inferred from homology"/>
<dbReference type="Gene3D" id="3.30.479.10">
    <property type="entry name" value="6-pyruvoyl tetrahydropterin synthase/QueD"/>
    <property type="match status" value="1"/>
</dbReference>
<organism evidence="12 13">
    <name type="scientific">Asaia siamensis</name>
    <dbReference type="NCBI Taxonomy" id="110479"/>
    <lineage>
        <taxon>Bacteria</taxon>
        <taxon>Pseudomonadati</taxon>
        <taxon>Pseudomonadota</taxon>
        <taxon>Alphaproteobacteria</taxon>
        <taxon>Acetobacterales</taxon>
        <taxon>Acetobacteraceae</taxon>
        <taxon>Asaia</taxon>
    </lineage>
</organism>
<keyword evidence="9" id="KW-0456">Lyase</keyword>
<dbReference type="PANTHER" id="PTHR12589:SF7">
    <property type="entry name" value="6-PYRUVOYL TETRAHYDROBIOPTERIN SYNTHASE"/>
    <property type="match status" value="1"/>
</dbReference>
<dbReference type="InterPro" id="IPR007115">
    <property type="entry name" value="6-PTP_synth/QueD"/>
</dbReference>
<dbReference type="SUPFAM" id="SSF55620">
    <property type="entry name" value="Tetrahydrobiopterin biosynthesis enzymes-like"/>
    <property type="match status" value="1"/>
</dbReference>
<comment type="pathway">
    <text evidence="3">Purine metabolism; 7-cyano-7-deazaguanine biosynthesis.</text>
</comment>
<evidence type="ECO:0000256" key="3">
    <source>
        <dbReference type="ARBA" id="ARBA00005061"/>
    </source>
</evidence>
<dbReference type="EC" id="4.1.2.50" evidence="5"/>
<comment type="cofactor">
    <cofactor evidence="1">
        <name>Zn(2+)</name>
        <dbReference type="ChEBI" id="CHEBI:29105"/>
    </cofactor>
</comment>